<dbReference type="InterPro" id="IPR015500">
    <property type="entry name" value="Peptidase_S8_subtilisin-rel"/>
</dbReference>
<comment type="similarity">
    <text evidence="1 5">Belongs to the peptidase S8 family.</text>
</comment>
<dbReference type="InterPro" id="IPR050131">
    <property type="entry name" value="Peptidase_S8_subtilisin-like"/>
</dbReference>
<dbReference type="PANTHER" id="PTHR43806">
    <property type="entry name" value="PEPTIDASE S8"/>
    <property type="match status" value="1"/>
</dbReference>
<keyword evidence="2 5" id="KW-0645">Protease</keyword>
<sequence>MRTAFIVSALALIIPVLGAPTVVPIIKHDGPVKPNSYIIKFKDRDSGLRKVEELIKASSAGSSIVYDYHPLFSGAAVDLKPGDLELVQGISEIDYIEPDYMVSLSDHSEDVSVDALPSVAPEFTHSPVSRDVGSADGAGVMIYGIDTGIYTEHSCFGGRASWGKTFGGYQDQDGHGHGTHTAATAVGSRYGLATSANVIAVKVLSDSGSGSNSDVIAGVNYAYHQFMGHGKPSIVTMSLGGLGPPNSALNEAIGSAIDSGLHFTIAAGNSNVPADGTSPANVKEANTIGAVDSNKNNKKASFSNYGSLIDVWAPGVSITSAWIGSPNAENTISGTSMATPFVAGILACAISGHGQKSPAELSEELKKHATPDVKFDAADLPAKLVSTDRLAQKW</sequence>
<dbReference type="PANTHER" id="PTHR43806:SF66">
    <property type="entry name" value="SERIN ENDOPEPTIDASE"/>
    <property type="match status" value="1"/>
</dbReference>
<dbReference type="EMBL" id="JACYCD010000430">
    <property type="protein sequence ID" value="KAF8694410.1"/>
    <property type="molecule type" value="Genomic_DNA"/>
</dbReference>
<dbReference type="CDD" id="cd04077">
    <property type="entry name" value="Peptidases_S8_PCSK9_ProteinaseK_like"/>
    <property type="match status" value="1"/>
</dbReference>
<dbReference type="GO" id="GO:0006508">
    <property type="term" value="P:proteolysis"/>
    <property type="evidence" value="ECO:0007669"/>
    <property type="project" value="UniProtKB-KW"/>
</dbReference>
<dbReference type="SUPFAM" id="SSF54897">
    <property type="entry name" value="Protease propeptides/inhibitors"/>
    <property type="match status" value="1"/>
</dbReference>
<evidence type="ECO:0000256" key="1">
    <source>
        <dbReference type="ARBA" id="ARBA00011073"/>
    </source>
</evidence>
<keyword evidence="6" id="KW-0732">Signal</keyword>
<feature type="signal peptide" evidence="6">
    <location>
        <begin position="1"/>
        <end position="18"/>
    </location>
</feature>
<dbReference type="PRINTS" id="PR00723">
    <property type="entry name" value="SUBTILISIN"/>
</dbReference>
<gene>
    <name evidence="9" type="ORF">RHS03_08186</name>
</gene>
<keyword evidence="4 5" id="KW-0720">Serine protease</keyword>
<dbReference type="InterPro" id="IPR010259">
    <property type="entry name" value="S8pro/Inhibitor_I9"/>
</dbReference>
<evidence type="ECO:0000259" key="7">
    <source>
        <dbReference type="Pfam" id="PF00082"/>
    </source>
</evidence>
<dbReference type="GO" id="GO:0004252">
    <property type="term" value="F:serine-type endopeptidase activity"/>
    <property type="evidence" value="ECO:0007669"/>
    <property type="project" value="UniProtKB-UniRule"/>
</dbReference>
<reference evidence="9" key="1">
    <citation type="submission" date="2020-09" db="EMBL/GenBank/DDBJ databases">
        <title>Comparative genome analyses of four rice-infecting Rhizoctonia solani isolates reveal extensive enrichment of homogalacturonan modification genes.</title>
        <authorList>
            <person name="Lee D.-Y."/>
            <person name="Jeon J."/>
            <person name="Kim K.-T."/>
            <person name="Cheong K."/>
            <person name="Song H."/>
            <person name="Choi G."/>
            <person name="Ko J."/>
            <person name="Opiyo S.O."/>
            <person name="Zuo S."/>
            <person name="Madhav S."/>
            <person name="Lee Y.-H."/>
            <person name="Wang G.-L."/>
        </authorList>
    </citation>
    <scope>NUCLEOTIDE SEQUENCE</scope>
    <source>
        <strain evidence="9">AG1-IA WGL</strain>
    </source>
</reference>
<name>A0A8H7HM02_9AGAM</name>
<dbReference type="Pfam" id="PF05922">
    <property type="entry name" value="Inhibitor_I9"/>
    <property type="match status" value="1"/>
</dbReference>
<dbReference type="Gene3D" id="3.30.70.80">
    <property type="entry name" value="Peptidase S8 propeptide/proteinase inhibitor I9"/>
    <property type="match status" value="1"/>
</dbReference>
<feature type="active site" description="Charge relay system" evidence="5">
    <location>
        <position position="177"/>
    </location>
</feature>
<evidence type="ECO:0000256" key="3">
    <source>
        <dbReference type="ARBA" id="ARBA00022801"/>
    </source>
</evidence>
<dbReference type="InterPro" id="IPR034193">
    <property type="entry name" value="PCSK9_ProteinaseK-like"/>
</dbReference>
<comment type="caution">
    <text evidence="9">The sequence shown here is derived from an EMBL/GenBank/DDBJ whole genome shotgun (WGS) entry which is preliminary data.</text>
</comment>
<evidence type="ECO:0000256" key="2">
    <source>
        <dbReference type="ARBA" id="ARBA00022670"/>
    </source>
</evidence>
<evidence type="ECO:0000259" key="8">
    <source>
        <dbReference type="Pfam" id="PF05922"/>
    </source>
</evidence>
<dbReference type="Gene3D" id="3.40.50.200">
    <property type="entry name" value="Peptidase S8/S53 domain"/>
    <property type="match status" value="1"/>
</dbReference>
<dbReference type="InterPro" id="IPR000209">
    <property type="entry name" value="Peptidase_S8/S53_dom"/>
</dbReference>
<evidence type="ECO:0000256" key="6">
    <source>
        <dbReference type="SAM" id="SignalP"/>
    </source>
</evidence>
<feature type="domain" description="Inhibitor I9" evidence="8">
    <location>
        <begin position="36"/>
        <end position="104"/>
    </location>
</feature>
<dbReference type="SUPFAM" id="SSF52743">
    <property type="entry name" value="Subtilisin-like"/>
    <property type="match status" value="1"/>
</dbReference>
<organism evidence="9 10">
    <name type="scientific">Rhizoctonia solani</name>
    <dbReference type="NCBI Taxonomy" id="456999"/>
    <lineage>
        <taxon>Eukaryota</taxon>
        <taxon>Fungi</taxon>
        <taxon>Dikarya</taxon>
        <taxon>Basidiomycota</taxon>
        <taxon>Agaricomycotina</taxon>
        <taxon>Agaricomycetes</taxon>
        <taxon>Cantharellales</taxon>
        <taxon>Ceratobasidiaceae</taxon>
        <taxon>Rhizoctonia</taxon>
    </lineage>
</organism>
<dbReference type="PROSITE" id="PS51892">
    <property type="entry name" value="SUBTILASE"/>
    <property type="match status" value="1"/>
</dbReference>
<dbReference type="GO" id="GO:0005615">
    <property type="term" value="C:extracellular space"/>
    <property type="evidence" value="ECO:0007669"/>
    <property type="project" value="TreeGrafter"/>
</dbReference>
<feature type="active site" description="Charge relay system" evidence="5">
    <location>
        <position position="146"/>
    </location>
</feature>
<dbReference type="AlphaFoldDB" id="A0A8H7HM02"/>
<dbReference type="OrthoDB" id="19448at2759"/>
<dbReference type="InterPro" id="IPR036852">
    <property type="entry name" value="Peptidase_S8/S53_dom_sf"/>
</dbReference>
<evidence type="ECO:0000256" key="5">
    <source>
        <dbReference type="PROSITE-ProRule" id="PRU01240"/>
    </source>
</evidence>
<feature type="active site" description="Charge relay system" evidence="5">
    <location>
        <position position="336"/>
    </location>
</feature>
<evidence type="ECO:0000256" key="4">
    <source>
        <dbReference type="ARBA" id="ARBA00022825"/>
    </source>
</evidence>
<dbReference type="PROSITE" id="PS00138">
    <property type="entry name" value="SUBTILASE_SER"/>
    <property type="match status" value="1"/>
</dbReference>
<feature type="domain" description="Peptidase S8/S53" evidence="7">
    <location>
        <begin position="137"/>
        <end position="370"/>
    </location>
</feature>
<dbReference type="Pfam" id="PF00082">
    <property type="entry name" value="Peptidase_S8"/>
    <property type="match status" value="1"/>
</dbReference>
<feature type="non-terminal residue" evidence="9">
    <location>
        <position position="1"/>
    </location>
</feature>
<dbReference type="InterPro" id="IPR023828">
    <property type="entry name" value="Peptidase_S8_Ser-AS"/>
</dbReference>
<protein>
    <submittedName>
        <fullName evidence="9">Peptidase</fullName>
    </submittedName>
</protein>
<proteinExistence type="inferred from homology"/>
<dbReference type="InterPro" id="IPR037045">
    <property type="entry name" value="S8pro/Inhibitor_I9_sf"/>
</dbReference>
<keyword evidence="3 5" id="KW-0378">Hydrolase</keyword>
<evidence type="ECO:0000313" key="9">
    <source>
        <dbReference type="EMBL" id="KAF8694410.1"/>
    </source>
</evidence>
<evidence type="ECO:0000313" key="10">
    <source>
        <dbReference type="Proteomes" id="UP000602905"/>
    </source>
</evidence>
<accession>A0A8H7HM02</accession>
<feature type="chain" id="PRO_5034286986" evidence="6">
    <location>
        <begin position="19"/>
        <end position="394"/>
    </location>
</feature>
<dbReference type="Proteomes" id="UP000602905">
    <property type="component" value="Unassembled WGS sequence"/>
</dbReference>